<keyword evidence="1" id="KW-0449">Lipoprotein</keyword>
<name>A0ABV8AII4_9FLAO</name>
<dbReference type="Proteomes" id="UP001595812">
    <property type="component" value="Unassembled WGS sequence"/>
</dbReference>
<protein>
    <submittedName>
        <fullName evidence="1">Gliding motility lipoprotein GldB</fullName>
    </submittedName>
</protein>
<proteinExistence type="predicted"/>
<dbReference type="PROSITE" id="PS51257">
    <property type="entry name" value="PROKAR_LIPOPROTEIN"/>
    <property type="match status" value="1"/>
</dbReference>
<evidence type="ECO:0000313" key="1">
    <source>
        <dbReference type="EMBL" id="MFC3877877.1"/>
    </source>
</evidence>
<dbReference type="EMBL" id="JBHSAT010000021">
    <property type="protein sequence ID" value="MFC3877877.1"/>
    <property type="molecule type" value="Genomic_DNA"/>
</dbReference>
<dbReference type="Pfam" id="PF25594">
    <property type="entry name" value="GldB_lipo"/>
    <property type="match status" value="1"/>
</dbReference>
<sequence length="324" mass="38288">MFSKIKYIKHLFVALALILVACDDESALEKEIEKIEIDINIERFDRIFANSNFDDLPKLKADYPFLFSKRIPDSIWTAKIQDSLQIELLNEVDKTFGNFEKQKAELKKFFQHLKFYNPDTEIPRIITLTNDVDYRNKTYLADSIALIALDNYLGSQHPFYVNFQRYITKGMTPEQITVDLATDYAEKAIYQPNRKTFLDEMIYFGKQLYYKDVMIPFKTDAEKINYSENNMEWAKVNESMIWTYFVENEVFYKNDNKLVSRFLADAPYSKFNLQLDNESPPRLGQYIGWQIVRAYADKTDADLQTLMQTDAEEIFNKSKYKPKK</sequence>
<accession>A0ABV8AII4</accession>
<gene>
    <name evidence="1" type="primary">gldB</name>
    <name evidence="1" type="ORF">ACFOSX_11630</name>
</gene>
<keyword evidence="2" id="KW-1185">Reference proteome</keyword>
<organism evidence="1 2">
    <name type="scientific">Winogradskyella maritima</name>
    <dbReference type="NCBI Taxonomy" id="1517766"/>
    <lineage>
        <taxon>Bacteria</taxon>
        <taxon>Pseudomonadati</taxon>
        <taxon>Bacteroidota</taxon>
        <taxon>Flavobacteriia</taxon>
        <taxon>Flavobacteriales</taxon>
        <taxon>Flavobacteriaceae</taxon>
        <taxon>Winogradskyella</taxon>
    </lineage>
</organism>
<reference evidence="2" key="1">
    <citation type="journal article" date="2019" name="Int. J. Syst. Evol. Microbiol.">
        <title>The Global Catalogue of Microorganisms (GCM) 10K type strain sequencing project: providing services to taxonomists for standard genome sequencing and annotation.</title>
        <authorList>
            <consortium name="The Broad Institute Genomics Platform"/>
            <consortium name="The Broad Institute Genome Sequencing Center for Infectious Disease"/>
            <person name="Wu L."/>
            <person name="Ma J."/>
        </authorList>
    </citation>
    <scope>NUCLEOTIDE SEQUENCE [LARGE SCALE GENOMIC DNA]</scope>
    <source>
        <strain evidence="2">CECT 8979</strain>
    </source>
</reference>
<dbReference type="RefSeq" id="WP_386101140.1">
    <property type="nucleotide sequence ID" value="NZ_JBHSAT010000021.1"/>
</dbReference>
<dbReference type="NCBIfam" id="TIGR03514">
    <property type="entry name" value="GldB_lipo"/>
    <property type="match status" value="1"/>
</dbReference>
<dbReference type="InterPro" id="IPR019853">
    <property type="entry name" value="GldB-like"/>
</dbReference>
<comment type="caution">
    <text evidence="1">The sequence shown here is derived from an EMBL/GenBank/DDBJ whole genome shotgun (WGS) entry which is preliminary data.</text>
</comment>
<evidence type="ECO:0000313" key="2">
    <source>
        <dbReference type="Proteomes" id="UP001595812"/>
    </source>
</evidence>